<gene>
    <name evidence="2" type="ORF">GRI91_02135</name>
</gene>
<protein>
    <submittedName>
        <fullName evidence="2">Alcohol dehydrogenase catalytic domain-containing protein</fullName>
    </submittedName>
</protein>
<dbReference type="Proteomes" id="UP000438476">
    <property type="component" value="Unassembled WGS sequence"/>
</dbReference>
<dbReference type="OrthoDB" id="9790818at2"/>
<dbReference type="Gene3D" id="3.90.180.10">
    <property type="entry name" value="Medium-chain alcohol dehydrogenases, catalytic domain"/>
    <property type="match status" value="1"/>
</dbReference>
<dbReference type="AlphaFoldDB" id="A0A6I4T4K7"/>
<dbReference type="RefSeq" id="WP_160734976.1">
    <property type="nucleotide sequence ID" value="NZ_WTYT01000001.1"/>
</dbReference>
<dbReference type="InterPro" id="IPR013154">
    <property type="entry name" value="ADH-like_N"/>
</dbReference>
<evidence type="ECO:0000313" key="2">
    <source>
        <dbReference type="EMBL" id="MXO64555.1"/>
    </source>
</evidence>
<proteinExistence type="predicted"/>
<dbReference type="EMBL" id="WTYT01000001">
    <property type="protein sequence ID" value="MXO64555.1"/>
    <property type="molecule type" value="Genomic_DNA"/>
</dbReference>
<evidence type="ECO:0000313" key="3">
    <source>
        <dbReference type="Proteomes" id="UP000438476"/>
    </source>
</evidence>
<comment type="caution">
    <text evidence="2">The sequence shown here is derived from an EMBL/GenBank/DDBJ whole genome shotgun (WGS) entry which is preliminary data.</text>
</comment>
<dbReference type="PANTHER" id="PTHR45033">
    <property type="match status" value="1"/>
</dbReference>
<dbReference type="InterPro" id="IPR052711">
    <property type="entry name" value="Zinc_ADH-like"/>
</dbReference>
<dbReference type="SUPFAM" id="SSF50129">
    <property type="entry name" value="GroES-like"/>
    <property type="match status" value="1"/>
</dbReference>
<evidence type="ECO:0000259" key="1">
    <source>
        <dbReference type="Pfam" id="PF08240"/>
    </source>
</evidence>
<keyword evidence="3" id="KW-1185">Reference proteome</keyword>
<name>A0A6I4T4K7_9SPHN</name>
<accession>A0A6I4T4K7</accession>
<dbReference type="InterPro" id="IPR011032">
    <property type="entry name" value="GroES-like_sf"/>
</dbReference>
<reference evidence="2 3" key="1">
    <citation type="submission" date="2019-12" db="EMBL/GenBank/DDBJ databases">
        <title>Genomic-based taxomic classification of the family Erythrobacteraceae.</title>
        <authorList>
            <person name="Xu L."/>
        </authorList>
    </citation>
    <scope>NUCLEOTIDE SEQUENCE [LARGE SCALE GENOMIC DNA]</scope>
    <source>
        <strain evidence="2 3">LMG 29518</strain>
    </source>
</reference>
<dbReference type="PANTHER" id="PTHR45033:SF2">
    <property type="entry name" value="ZINC-TYPE ALCOHOL DEHYDROGENASE-LIKE PROTEIN C1773.06C"/>
    <property type="match status" value="1"/>
</dbReference>
<dbReference type="Pfam" id="PF08240">
    <property type="entry name" value="ADH_N"/>
    <property type="match status" value="1"/>
</dbReference>
<feature type="domain" description="Alcohol dehydrogenase-like N-terminal" evidence="1">
    <location>
        <begin position="28"/>
        <end position="89"/>
    </location>
</feature>
<organism evidence="2 3">
    <name type="scientific">Altericroceibacterium endophyticum</name>
    <dbReference type="NCBI Taxonomy" id="1808508"/>
    <lineage>
        <taxon>Bacteria</taxon>
        <taxon>Pseudomonadati</taxon>
        <taxon>Pseudomonadota</taxon>
        <taxon>Alphaproteobacteria</taxon>
        <taxon>Sphingomonadales</taxon>
        <taxon>Erythrobacteraceae</taxon>
        <taxon>Altericroceibacterium</taxon>
    </lineage>
</organism>
<sequence>MMRAWMLPAGSQGFDELYLTKLPDPSPGPGEVLIAPRAWSINYRDFAVAQGKYFNGILPDPAIPMSDFAGEVVAVDEGVDGFRPGDRVQSVFFLDWL</sequence>